<dbReference type="InterPro" id="IPR041373">
    <property type="entry name" value="RT_RNaseH"/>
</dbReference>
<dbReference type="InterPro" id="IPR036397">
    <property type="entry name" value="RNaseH_sf"/>
</dbReference>
<evidence type="ECO:0000256" key="4">
    <source>
        <dbReference type="ARBA" id="ARBA00022759"/>
    </source>
</evidence>
<accession>A0A9P6GVF5</accession>
<name>A0A9P6GVF5_9MICR</name>
<comment type="caution">
    <text evidence="9">The sequence shown here is derived from an EMBL/GenBank/DDBJ whole genome shotgun (WGS) entry which is preliminary data.</text>
</comment>
<dbReference type="GO" id="GO:0016787">
    <property type="term" value="F:hydrolase activity"/>
    <property type="evidence" value="ECO:0007669"/>
    <property type="project" value="UniProtKB-KW"/>
</dbReference>
<keyword evidence="6" id="KW-0695">RNA-directed DNA polymerase</keyword>
<dbReference type="InterPro" id="IPR041588">
    <property type="entry name" value="Integrase_H2C2"/>
</dbReference>
<evidence type="ECO:0000313" key="10">
    <source>
        <dbReference type="Proteomes" id="UP000740883"/>
    </source>
</evidence>
<dbReference type="GO" id="GO:0004519">
    <property type="term" value="F:endonuclease activity"/>
    <property type="evidence" value="ECO:0007669"/>
    <property type="project" value="UniProtKB-KW"/>
</dbReference>
<dbReference type="OrthoDB" id="2193747at2759"/>
<gene>
    <name evidence="9" type="primary">pol_17</name>
    <name evidence="9" type="ORF">NGRA_3060</name>
</gene>
<keyword evidence="10" id="KW-1185">Reference proteome</keyword>
<dbReference type="FunFam" id="3.10.20.370:FF:000001">
    <property type="entry name" value="Retrovirus-related Pol polyprotein from transposon 17.6-like protein"/>
    <property type="match status" value="1"/>
</dbReference>
<dbReference type="AlphaFoldDB" id="A0A9P6GVF5"/>
<dbReference type="CDD" id="cd09274">
    <property type="entry name" value="RNase_HI_RT_Ty3"/>
    <property type="match status" value="1"/>
</dbReference>
<evidence type="ECO:0000256" key="2">
    <source>
        <dbReference type="ARBA" id="ARBA00022695"/>
    </source>
</evidence>
<dbReference type="PANTHER" id="PTHR37984:SF5">
    <property type="entry name" value="PROTEIN NYNRIN-LIKE"/>
    <property type="match status" value="1"/>
</dbReference>
<evidence type="ECO:0000256" key="5">
    <source>
        <dbReference type="ARBA" id="ARBA00022801"/>
    </source>
</evidence>
<dbReference type="GO" id="GO:0003676">
    <property type="term" value="F:nucleic acid binding"/>
    <property type="evidence" value="ECO:0007669"/>
    <property type="project" value="InterPro"/>
</dbReference>
<dbReference type="Pfam" id="PF17921">
    <property type="entry name" value="Integrase_H2C2"/>
    <property type="match status" value="1"/>
</dbReference>
<dbReference type="GO" id="GO:0003964">
    <property type="term" value="F:RNA-directed DNA polymerase activity"/>
    <property type="evidence" value="ECO:0007669"/>
    <property type="project" value="UniProtKB-KW"/>
</dbReference>
<evidence type="ECO:0000313" key="9">
    <source>
        <dbReference type="EMBL" id="KAF9760667.1"/>
    </source>
</evidence>
<dbReference type="SUPFAM" id="SSF56672">
    <property type="entry name" value="DNA/RNA polymerases"/>
    <property type="match status" value="1"/>
</dbReference>
<organism evidence="9 10">
    <name type="scientific">Nosema granulosis</name>
    <dbReference type="NCBI Taxonomy" id="83296"/>
    <lineage>
        <taxon>Eukaryota</taxon>
        <taxon>Fungi</taxon>
        <taxon>Fungi incertae sedis</taxon>
        <taxon>Microsporidia</taxon>
        <taxon>Nosematidae</taxon>
        <taxon>Nosema</taxon>
    </lineage>
</organism>
<reference evidence="9 10" key="1">
    <citation type="journal article" date="2020" name="Genome Biol. Evol.">
        <title>Comparative genomics of strictly vertically transmitted, feminizing microsporidia endosymbionts of amphipod crustaceans.</title>
        <authorList>
            <person name="Cormier A."/>
            <person name="Chebbi M.A."/>
            <person name="Giraud I."/>
            <person name="Wattier R."/>
            <person name="Teixeira M."/>
            <person name="Gilbert C."/>
            <person name="Rigaud T."/>
            <person name="Cordaux R."/>
        </authorList>
    </citation>
    <scope>NUCLEOTIDE SEQUENCE [LARGE SCALE GENOMIC DNA]</scope>
    <source>
        <strain evidence="9 10">Ou3-Ou53</strain>
    </source>
</reference>
<dbReference type="EMBL" id="SBJO01000547">
    <property type="protein sequence ID" value="KAF9760667.1"/>
    <property type="molecule type" value="Genomic_DNA"/>
</dbReference>
<proteinExistence type="predicted"/>
<evidence type="ECO:0000259" key="7">
    <source>
        <dbReference type="Pfam" id="PF17917"/>
    </source>
</evidence>
<keyword evidence="2" id="KW-0548">Nucleotidyltransferase</keyword>
<dbReference type="Proteomes" id="UP000740883">
    <property type="component" value="Unassembled WGS sequence"/>
</dbReference>
<keyword evidence="5" id="KW-0378">Hydrolase</keyword>
<evidence type="ECO:0000256" key="1">
    <source>
        <dbReference type="ARBA" id="ARBA00022679"/>
    </source>
</evidence>
<dbReference type="InterPro" id="IPR050951">
    <property type="entry name" value="Retrovirus_Pol_polyprotein"/>
</dbReference>
<dbReference type="Pfam" id="PF17917">
    <property type="entry name" value="RT_RNaseH"/>
    <property type="match status" value="1"/>
</dbReference>
<dbReference type="Gene3D" id="1.10.340.70">
    <property type="match status" value="1"/>
</dbReference>
<feature type="domain" description="Integrase zinc-binding" evidence="8">
    <location>
        <begin position="136"/>
        <end position="191"/>
    </location>
</feature>
<protein>
    <submittedName>
        <fullName evidence="9">Retrovirus-related Pol polyprotein from transposon</fullName>
    </submittedName>
</protein>
<evidence type="ECO:0000256" key="3">
    <source>
        <dbReference type="ARBA" id="ARBA00022722"/>
    </source>
</evidence>
<evidence type="ECO:0000256" key="6">
    <source>
        <dbReference type="ARBA" id="ARBA00022918"/>
    </source>
</evidence>
<dbReference type="InterPro" id="IPR043502">
    <property type="entry name" value="DNA/RNA_pol_sf"/>
</dbReference>
<keyword evidence="4" id="KW-0255">Endonuclease</keyword>
<sequence length="241" mass="28003">MFILPTDASDAGIGAILSQKDDQGNDRMIAAFSKNFDKHQVNYSVTDKELLAVVKSIDHYRHYLLGREFLLKTDHKALTYLWETKNPTSRLLRWAMKLQEYKFRIEYIKGEDNAADGYSHISSLRQVTSKKENSLDEEQKKKILGSYHLALGHGSANNMKAAILRRYKWEGIYKDIENYFTSCMICKRSGPPVVNTQNKYIESKNANELWEIDLVGRLSDKGKNKFIVVCIDHYTKWIRQR</sequence>
<feature type="domain" description="Reverse transcriptase RNase H-like" evidence="7">
    <location>
        <begin position="2"/>
        <end position="101"/>
    </location>
</feature>
<dbReference type="PANTHER" id="PTHR37984">
    <property type="entry name" value="PROTEIN CBG26694"/>
    <property type="match status" value="1"/>
</dbReference>
<dbReference type="Gene3D" id="3.30.420.10">
    <property type="entry name" value="Ribonuclease H-like superfamily/Ribonuclease H"/>
    <property type="match status" value="1"/>
</dbReference>
<evidence type="ECO:0000259" key="8">
    <source>
        <dbReference type="Pfam" id="PF17921"/>
    </source>
</evidence>
<keyword evidence="1" id="KW-0808">Transferase</keyword>
<dbReference type="Gene3D" id="3.10.20.370">
    <property type="match status" value="1"/>
</dbReference>
<keyword evidence="3" id="KW-0540">Nuclease</keyword>